<name>A0ABV8PRA3_9BACT</name>
<protein>
    <submittedName>
        <fullName evidence="6">Outer membrane beta-barrel protein</fullName>
    </submittedName>
</protein>
<dbReference type="RefSeq" id="WP_379011755.1">
    <property type="nucleotide sequence ID" value="NZ_JBHSDC010000002.1"/>
</dbReference>
<accession>A0ABV8PRA3</accession>
<keyword evidence="2" id="KW-0472">Membrane</keyword>
<comment type="caution">
    <text evidence="6">The sequence shown here is derived from an EMBL/GenBank/DDBJ whole genome shotgun (WGS) entry which is preliminary data.</text>
</comment>
<comment type="subcellular location">
    <subcellularLocation>
        <location evidence="1">Cell outer membrane</location>
    </subcellularLocation>
</comment>
<keyword evidence="7" id="KW-1185">Reference proteome</keyword>
<dbReference type="InterPro" id="IPR013784">
    <property type="entry name" value="Carb-bd-like_fold"/>
</dbReference>
<dbReference type="EMBL" id="JBHSDC010000002">
    <property type="protein sequence ID" value="MFC4230532.1"/>
    <property type="molecule type" value="Genomic_DNA"/>
</dbReference>
<evidence type="ECO:0000256" key="3">
    <source>
        <dbReference type="ARBA" id="ARBA00023237"/>
    </source>
</evidence>
<evidence type="ECO:0000259" key="5">
    <source>
        <dbReference type="Pfam" id="PF14905"/>
    </source>
</evidence>
<feature type="chain" id="PRO_5046791715" evidence="4">
    <location>
        <begin position="20"/>
        <end position="823"/>
    </location>
</feature>
<feature type="domain" description="Outer membrane protein beta-barrel" evidence="5">
    <location>
        <begin position="391"/>
        <end position="796"/>
    </location>
</feature>
<dbReference type="Gene3D" id="2.60.40.1120">
    <property type="entry name" value="Carboxypeptidase-like, regulatory domain"/>
    <property type="match status" value="1"/>
</dbReference>
<gene>
    <name evidence="6" type="ORF">ACFOW1_01425</name>
</gene>
<evidence type="ECO:0000256" key="2">
    <source>
        <dbReference type="ARBA" id="ARBA00023136"/>
    </source>
</evidence>
<reference evidence="7" key="1">
    <citation type="journal article" date="2019" name="Int. J. Syst. Evol. Microbiol.">
        <title>The Global Catalogue of Microorganisms (GCM) 10K type strain sequencing project: providing services to taxonomists for standard genome sequencing and annotation.</title>
        <authorList>
            <consortium name="The Broad Institute Genomics Platform"/>
            <consortium name="The Broad Institute Genome Sequencing Center for Infectious Disease"/>
            <person name="Wu L."/>
            <person name="Ma J."/>
        </authorList>
    </citation>
    <scope>NUCLEOTIDE SEQUENCE [LARGE SCALE GENOMIC DNA]</scope>
    <source>
        <strain evidence="7">CECT 8010</strain>
    </source>
</reference>
<dbReference type="Pfam" id="PF14905">
    <property type="entry name" value="OMP_b-brl_3"/>
    <property type="match status" value="1"/>
</dbReference>
<keyword evidence="4" id="KW-0732">Signal</keyword>
<proteinExistence type="predicted"/>
<evidence type="ECO:0000313" key="7">
    <source>
        <dbReference type="Proteomes" id="UP001595906"/>
    </source>
</evidence>
<evidence type="ECO:0000256" key="4">
    <source>
        <dbReference type="SAM" id="SignalP"/>
    </source>
</evidence>
<dbReference type="Gene3D" id="2.40.170.20">
    <property type="entry name" value="TonB-dependent receptor, beta-barrel domain"/>
    <property type="match status" value="1"/>
</dbReference>
<evidence type="ECO:0000256" key="1">
    <source>
        <dbReference type="ARBA" id="ARBA00004442"/>
    </source>
</evidence>
<evidence type="ECO:0000313" key="6">
    <source>
        <dbReference type="EMBL" id="MFC4230532.1"/>
    </source>
</evidence>
<dbReference type="SUPFAM" id="SSF56935">
    <property type="entry name" value="Porins"/>
    <property type="match status" value="1"/>
</dbReference>
<dbReference type="InterPro" id="IPR036942">
    <property type="entry name" value="Beta-barrel_TonB_sf"/>
</dbReference>
<dbReference type="SUPFAM" id="SSF49452">
    <property type="entry name" value="Starch-binding domain-like"/>
    <property type="match status" value="1"/>
</dbReference>
<dbReference type="InterPro" id="IPR041700">
    <property type="entry name" value="OMP_b-brl_3"/>
</dbReference>
<feature type="signal peptide" evidence="4">
    <location>
        <begin position="1"/>
        <end position="19"/>
    </location>
</feature>
<dbReference type="Proteomes" id="UP001595906">
    <property type="component" value="Unassembled WGS sequence"/>
</dbReference>
<keyword evidence="3" id="KW-0998">Cell outer membrane</keyword>
<organism evidence="6 7">
    <name type="scientific">Parasediminibacterium paludis</name>
    <dbReference type="NCBI Taxonomy" id="908966"/>
    <lineage>
        <taxon>Bacteria</taxon>
        <taxon>Pseudomonadati</taxon>
        <taxon>Bacteroidota</taxon>
        <taxon>Chitinophagia</taxon>
        <taxon>Chitinophagales</taxon>
        <taxon>Chitinophagaceae</taxon>
        <taxon>Parasediminibacterium</taxon>
    </lineage>
</organism>
<sequence>MNRFILVLFAVLSIMHLKAQTVQNTTVGTKKDLGLIIGNVVDIQNEKPIAFATLILSYKGDSTKKMVQVADKNGAFEFEKLAFGYYRLTISATGFANNILDSINIRSERYDFNFGDIKMKSASSSNLEEIIVYSEKPLIENTDGKITYNVGESALSNGSSTAEILKNMPLISNDPDGKILLKGKEPKILIDDKPTDLTTDQLKDLLESLQASSIEKIELMTNPPPQYATEQGGVINIITKKGKIGLTGKITISAGTRGEESLAANASYRNQKFSTNNILGISGSELAGNSYSKRQNIYADSTNYFNTETNWKTKNLRPNVRSQFDYEINKFNQLNLVYQGNLNFFDNISNTQYTNINRFLTPYKISTRENSSDGTGYNHNLTFSYTHKAANPAEILRVSVIGGFGKNDNGKDYFQQFLDPFYQPTGVDSTQSQFYNSYSKSLQARLGYDKPIDSGKLFLTTGATYQIASYHNSLNTKFFSKQDSSFVPNDLLSNDFRFKQGIFTVRLGFTYLFNQSLRIIAGAQAENTTTNFNFIKGNSTDVGNKYWNVLPNVTIRKEFNRTFNTALVYRASIRRPDLGQLNPNIDYSDPYNIRFGNPFLSPSLADNFDWNLSLIKGKYYINTSLGYNNVKNVVYLIRTLLDAGKTQLTYQNIANRQEYEASIWGGYTFTKKLRVNASVGYTFNKYSDAEKQLFKYKDGGSFYTSFNYSFTPTNLLTFEGNTRYNSYADPQGRSRSNITMNLGVQRKFFNKRVIVSFNIFDPFTTQQYTTYTYGSNFNIENYSSTNTRNYRLSISYQLSKIIKKSALSDKERQAALDKLKKKA</sequence>